<accession>A0A1V6TS66</accession>
<dbReference type="AlphaFoldDB" id="A0A1V6TS66"/>
<dbReference type="EMBL" id="MLKD01000003">
    <property type="protein sequence ID" value="OQE28679.1"/>
    <property type="molecule type" value="Genomic_DNA"/>
</dbReference>
<protein>
    <submittedName>
        <fullName evidence="1">Uncharacterized protein</fullName>
    </submittedName>
</protein>
<evidence type="ECO:0000313" key="2">
    <source>
        <dbReference type="Proteomes" id="UP000191285"/>
    </source>
</evidence>
<reference evidence="2" key="1">
    <citation type="journal article" date="2017" name="Nat. Microbiol.">
        <title>Global analysis of biosynthetic gene clusters reveals vast potential of secondary metabolite production in Penicillium species.</title>
        <authorList>
            <person name="Nielsen J.C."/>
            <person name="Grijseels S."/>
            <person name="Prigent S."/>
            <person name="Ji B."/>
            <person name="Dainat J."/>
            <person name="Nielsen K.F."/>
            <person name="Frisvad J.C."/>
            <person name="Workman M."/>
            <person name="Nielsen J."/>
        </authorList>
    </citation>
    <scope>NUCLEOTIDE SEQUENCE [LARGE SCALE GENOMIC DNA]</scope>
    <source>
        <strain evidence="2">IBT 24891</strain>
    </source>
</reference>
<dbReference type="Proteomes" id="UP000191285">
    <property type="component" value="Unassembled WGS sequence"/>
</dbReference>
<comment type="caution">
    <text evidence="1">The sequence shown here is derived from an EMBL/GenBank/DDBJ whole genome shotgun (WGS) entry which is preliminary data.</text>
</comment>
<name>A0A1V6TS66_9EURO</name>
<gene>
    <name evidence="1" type="ORF">PENSTE_c003G02885</name>
</gene>
<evidence type="ECO:0000313" key="1">
    <source>
        <dbReference type="EMBL" id="OQE28679.1"/>
    </source>
</evidence>
<sequence>MAPLTLFLFEETTSFDFRLESKTYEEMQEEGFRIKTILRTLELTGGSNKYNFFMFGGLNRKATRFIDSPGMFSCYEDHNDKPIITIIVRYKSDPSPYYAQAPSSMTSLQARQALSGMKDLENPILHRGLEGDEPSISEILEPLKEFLGVWNLEKQITETREMYLKQVFKKHPDLEDSLLVFLQDLRQSYNTYNTYKGIGNGPKLNLSWDAEGTIRLSF</sequence>
<dbReference type="OrthoDB" id="4342814at2759"/>
<organism evidence="1 2">
    <name type="scientific">Penicillium steckii</name>
    <dbReference type="NCBI Taxonomy" id="303698"/>
    <lineage>
        <taxon>Eukaryota</taxon>
        <taxon>Fungi</taxon>
        <taxon>Dikarya</taxon>
        <taxon>Ascomycota</taxon>
        <taxon>Pezizomycotina</taxon>
        <taxon>Eurotiomycetes</taxon>
        <taxon>Eurotiomycetidae</taxon>
        <taxon>Eurotiales</taxon>
        <taxon>Aspergillaceae</taxon>
        <taxon>Penicillium</taxon>
    </lineage>
</organism>
<keyword evidence="2" id="KW-1185">Reference proteome</keyword>
<proteinExistence type="predicted"/>